<organism evidence="1 2">
    <name type="scientific">Escherichia phage PTXU04</name>
    <dbReference type="NCBI Taxonomy" id="2508206"/>
    <lineage>
        <taxon>Viruses</taxon>
        <taxon>Duplodnaviria</taxon>
        <taxon>Heunggongvirae</taxon>
        <taxon>Uroviricota</taxon>
        <taxon>Caudoviricetes</taxon>
        <taxon>Xuquatrovirus</taxon>
        <taxon>Xuquatrovirus PTXU04</taxon>
    </lineage>
</organism>
<name>A0A482MTT0_9CAUD</name>
<sequence length="98" mass="11493">MTNQIIDAEDARYFRKLALRPTLAAICQQIFNAGFDVRNKIAAMGTLSQRDYDYWQEFIACALPSDWLVWANEDCVSHHMKIEMTEYYNEALRALRKI</sequence>
<evidence type="ECO:0000313" key="2">
    <source>
        <dbReference type="Proteomes" id="UP000307461"/>
    </source>
</evidence>
<gene>
    <name evidence="1" type="ORF">PTXU04_00089</name>
</gene>
<dbReference type="EMBL" id="MK373772">
    <property type="protein sequence ID" value="QBQ76703.1"/>
    <property type="molecule type" value="Genomic_DNA"/>
</dbReference>
<evidence type="ECO:0000313" key="1">
    <source>
        <dbReference type="EMBL" id="QBQ76703.1"/>
    </source>
</evidence>
<dbReference type="Proteomes" id="UP000307461">
    <property type="component" value="Segment"/>
</dbReference>
<reference evidence="1 2" key="1">
    <citation type="submission" date="2019-01" db="EMBL/GenBank/DDBJ databases">
        <title>Still something new to discover - new insights into E. coli phage diversity and taxonomy.</title>
        <authorList>
            <person name="Korf I.H.E."/>
            <person name="Adriaennsens E."/>
            <person name="Dreiseikelmann B."/>
            <person name="Kropinski A."/>
            <person name="Nimtz M."/>
            <person name="Meier-Kolthoff J.P."/>
            <person name="Rohde M."/>
            <person name="van Raaij M."/>
            <person name="Wittmann J."/>
        </authorList>
    </citation>
    <scope>NUCLEOTIDE SEQUENCE [LARGE SCALE GENOMIC DNA]</scope>
</reference>
<accession>A0A482MTT0</accession>
<protein>
    <submittedName>
        <fullName evidence="1">Uncharacterized protein</fullName>
    </submittedName>
</protein>
<keyword evidence="2" id="KW-1185">Reference proteome</keyword>
<proteinExistence type="predicted"/>